<keyword evidence="4" id="KW-0732">Signal</keyword>
<dbReference type="Gene3D" id="3.10.105.10">
    <property type="entry name" value="Dipeptide-binding Protein, Domain 3"/>
    <property type="match status" value="1"/>
</dbReference>
<evidence type="ECO:0000256" key="2">
    <source>
        <dbReference type="ARBA" id="ARBA00005695"/>
    </source>
</evidence>
<feature type="domain" description="Solute-binding protein family 5" evidence="5">
    <location>
        <begin position="91"/>
        <end position="457"/>
    </location>
</feature>
<organism evidence="6 7">
    <name type="scientific">Leucobacter chromiisoli</name>
    <dbReference type="NCBI Taxonomy" id="2796471"/>
    <lineage>
        <taxon>Bacteria</taxon>
        <taxon>Bacillati</taxon>
        <taxon>Actinomycetota</taxon>
        <taxon>Actinomycetes</taxon>
        <taxon>Micrococcales</taxon>
        <taxon>Microbacteriaceae</taxon>
        <taxon>Leucobacter</taxon>
    </lineage>
</organism>
<dbReference type="AlphaFoldDB" id="A0A934Q8Y4"/>
<dbReference type="SUPFAM" id="SSF53850">
    <property type="entry name" value="Periplasmic binding protein-like II"/>
    <property type="match status" value="1"/>
</dbReference>
<name>A0A934Q8Y4_9MICO</name>
<evidence type="ECO:0000256" key="4">
    <source>
        <dbReference type="ARBA" id="ARBA00022729"/>
    </source>
</evidence>
<dbReference type="PANTHER" id="PTHR30290">
    <property type="entry name" value="PERIPLASMIC BINDING COMPONENT OF ABC TRANSPORTER"/>
    <property type="match status" value="1"/>
</dbReference>
<gene>
    <name evidence="6" type="ORF">JD276_15355</name>
</gene>
<dbReference type="PANTHER" id="PTHR30290:SF10">
    <property type="entry name" value="PERIPLASMIC OLIGOPEPTIDE-BINDING PROTEIN-RELATED"/>
    <property type="match status" value="1"/>
</dbReference>
<dbReference type="GO" id="GO:0042597">
    <property type="term" value="C:periplasmic space"/>
    <property type="evidence" value="ECO:0007669"/>
    <property type="project" value="UniProtKB-ARBA"/>
</dbReference>
<reference evidence="6" key="1">
    <citation type="submission" date="2020-12" db="EMBL/GenBank/DDBJ databases">
        <title>Leucobacter sp. CAS1, isolated from Chromium sludge.</title>
        <authorList>
            <person name="Xu Z."/>
        </authorList>
    </citation>
    <scope>NUCLEOTIDE SEQUENCE</scope>
    <source>
        <strain evidence="6">CSA1</strain>
    </source>
</reference>
<accession>A0A934Q8Y4</accession>
<dbReference type="EMBL" id="JAEHOH010000029">
    <property type="protein sequence ID" value="MBK0420405.1"/>
    <property type="molecule type" value="Genomic_DNA"/>
</dbReference>
<comment type="caution">
    <text evidence="6">The sequence shown here is derived from an EMBL/GenBank/DDBJ whole genome shotgun (WGS) entry which is preliminary data.</text>
</comment>
<keyword evidence="3" id="KW-0813">Transport</keyword>
<proteinExistence type="inferred from homology"/>
<evidence type="ECO:0000313" key="6">
    <source>
        <dbReference type="EMBL" id="MBK0420405.1"/>
    </source>
</evidence>
<dbReference type="GO" id="GO:0030313">
    <property type="term" value="C:cell envelope"/>
    <property type="evidence" value="ECO:0007669"/>
    <property type="project" value="UniProtKB-SubCell"/>
</dbReference>
<evidence type="ECO:0000256" key="3">
    <source>
        <dbReference type="ARBA" id="ARBA00022448"/>
    </source>
</evidence>
<dbReference type="Gene3D" id="3.40.190.10">
    <property type="entry name" value="Periplasmic binding protein-like II"/>
    <property type="match status" value="1"/>
</dbReference>
<dbReference type="InterPro" id="IPR039424">
    <property type="entry name" value="SBP_5"/>
</dbReference>
<dbReference type="PIRSF" id="PIRSF002741">
    <property type="entry name" value="MppA"/>
    <property type="match status" value="1"/>
</dbReference>
<evidence type="ECO:0000256" key="1">
    <source>
        <dbReference type="ARBA" id="ARBA00004196"/>
    </source>
</evidence>
<comment type="similarity">
    <text evidence="2">Belongs to the bacterial solute-binding protein 5 family.</text>
</comment>
<protein>
    <submittedName>
        <fullName evidence="6">ABC transporter substrate-binding protein</fullName>
    </submittedName>
</protein>
<dbReference type="Pfam" id="PF00496">
    <property type="entry name" value="SBP_bac_5"/>
    <property type="match status" value="1"/>
</dbReference>
<dbReference type="GO" id="GO:0043190">
    <property type="term" value="C:ATP-binding cassette (ABC) transporter complex"/>
    <property type="evidence" value="ECO:0007669"/>
    <property type="project" value="InterPro"/>
</dbReference>
<comment type="subcellular location">
    <subcellularLocation>
        <location evidence="1">Cell envelope</location>
    </subcellularLocation>
</comment>
<evidence type="ECO:0000259" key="5">
    <source>
        <dbReference type="Pfam" id="PF00496"/>
    </source>
</evidence>
<sequence length="543" mass="58698">MTLPFIAIGALALTSCSGGGAGDTGPREGVDAESIVDVTPRGTEALDRLTWNLPYGEPSSLDPAYSASESNSPVVSNLCESLLRVEPDYTIKPNVATVEQPDDTTYVIDIDPAATFWDGSPVTPEDVIWSLDRLDDPELASSWSAHFDFVESIEQTGDKQVTMRLSQPDVTLYNVLSAPPGAVHQKKFAEAAGASYANPDGGIMCSGPFTLEEWAKGEHVLIKKNPDYWNIESEEPLAEEIRFTFNTDTASATTAMQNGEIDGAIAFPVSSIDQLRAGEGTVTFGRGLGMFNVSVIDVNAGPLANKELRRALALAIDYEGIREGIFKGTAEPNKALTPRGSWGYAEDVFQTAWDELLAGEQDIEEAKKIVEAEGAPADPIVFAYDTSLPEDGQVAAAVQDAGSQIGLKIELEGMSGAQYLPLYFDESAREGIHLMIWNGYLDFPEPVAYYNFFGSEGVFNVAAYSNPEVDDMIVEARATTDDEERAEMVTRVQGIFDEEYLFFPLVSQYTRVYQGPDITGATTSHAYLYRPWAADVGGGGAEG</sequence>
<dbReference type="CDD" id="cd00995">
    <property type="entry name" value="PBP2_NikA_DppA_OppA_like"/>
    <property type="match status" value="1"/>
</dbReference>
<dbReference type="GO" id="GO:1904680">
    <property type="term" value="F:peptide transmembrane transporter activity"/>
    <property type="evidence" value="ECO:0007669"/>
    <property type="project" value="TreeGrafter"/>
</dbReference>
<dbReference type="InterPro" id="IPR000914">
    <property type="entry name" value="SBP_5_dom"/>
</dbReference>
<dbReference type="RefSeq" id="WP_200116544.1">
    <property type="nucleotide sequence ID" value="NZ_JAEHOH010000029.1"/>
</dbReference>
<dbReference type="InterPro" id="IPR030678">
    <property type="entry name" value="Peptide/Ni-bd"/>
</dbReference>
<dbReference type="Proteomes" id="UP000608530">
    <property type="component" value="Unassembled WGS sequence"/>
</dbReference>
<dbReference type="GO" id="GO:0015833">
    <property type="term" value="P:peptide transport"/>
    <property type="evidence" value="ECO:0007669"/>
    <property type="project" value="TreeGrafter"/>
</dbReference>
<keyword evidence="7" id="KW-1185">Reference proteome</keyword>
<evidence type="ECO:0000313" key="7">
    <source>
        <dbReference type="Proteomes" id="UP000608530"/>
    </source>
</evidence>